<proteinExistence type="predicted"/>
<keyword evidence="2" id="KW-0479">Metal-binding</keyword>
<sequence length="392" mass="43619">MIDFKKEIQALEKELIDLRRDFHMHPELGYEEVRTSKIVYDYLHDLGLEVKKIAKTGVVGLLKGKKPRKTVMLRADMDALPQNEKTGLSFQSTNPGVMHACGHDGHTAMLLIAAKILAKHKDSIDGNVKFVFQPNEEEAGALDMIKEGVLENPKVDAAFSAHLWTPIESGRIGLSSGPVMAATEEFELSIIGKAGHTSAPHTALDPILASANVIQALQSIQTREVNPLLPITIMIGKVHGGSGRNIIADRVDIGGTIRFLFPDEEREKQILLGRFERVIKGICDAMDVKYELKYIPSNPSLMNDSKMVAFAREASKETFGTEENIEEYRCLAGEDFAEFTHRVPSAFCFIGTGNAAKNTHYPHHHPMFDIDEETLKYGVEIHVRSVFNYLNL</sequence>
<dbReference type="GO" id="GO:0046872">
    <property type="term" value="F:metal ion binding"/>
    <property type="evidence" value="ECO:0007669"/>
    <property type="project" value="UniProtKB-KW"/>
</dbReference>
<dbReference type="EC" id="3.-.-.-" evidence="5"/>
<accession>A0AAC9RPF4</accession>
<dbReference type="Pfam" id="PF07687">
    <property type="entry name" value="M20_dimer"/>
    <property type="match status" value="1"/>
</dbReference>
<comment type="cofactor">
    <cofactor evidence="2">
        <name>Mn(2+)</name>
        <dbReference type="ChEBI" id="CHEBI:29035"/>
    </cofactor>
    <text evidence="2">The Mn(2+) ion enhances activity.</text>
</comment>
<dbReference type="RefSeq" id="WP_070964750.1">
    <property type="nucleotide sequence ID" value="NZ_CP017603.1"/>
</dbReference>
<feature type="domain" description="Peptidase M20 dimerisation" evidence="3">
    <location>
        <begin position="186"/>
        <end position="269"/>
    </location>
</feature>
<keyword evidence="2" id="KW-0464">Manganese</keyword>
<dbReference type="SUPFAM" id="SSF53187">
    <property type="entry name" value="Zn-dependent exopeptidases"/>
    <property type="match status" value="1"/>
</dbReference>
<evidence type="ECO:0000313" key="5">
    <source>
        <dbReference type="EMBL" id="ARE89711.1"/>
    </source>
</evidence>
<feature type="binding site" evidence="2">
    <location>
        <position position="364"/>
    </location>
    <ligand>
        <name>Mn(2+)</name>
        <dbReference type="ChEBI" id="CHEBI:29035"/>
        <label>2</label>
    </ligand>
</feature>
<keyword evidence="6" id="KW-1185">Reference proteome</keyword>
<dbReference type="Gene3D" id="3.30.70.360">
    <property type="match status" value="1"/>
</dbReference>
<evidence type="ECO:0000313" key="4">
    <source>
        <dbReference type="EMBL" id="AOY75275.1"/>
    </source>
</evidence>
<dbReference type="EMBL" id="CP020559">
    <property type="protein sequence ID" value="ARE89711.1"/>
    <property type="molecule type" value="Genomic_DNA"/>
</dbReference>
<dbReference type="GO" id="GO:0019877">
    <property type="term" value="P:diaminopimelate biosynthetic process"/>
    <property type="evidence" value="ECO:0007669"/>
    <property type="project" value="UniProtKB-ARBA"/>
</dbReference>
<dbReference type="PIRSF" id="PIRSF005962">
    <property type="entry name" value="Pept_M20D_amidohydro"/>
    <property type="match status" value="1"/>
</dbReference>
<dbReference type="InterPro" id="IPR036264">
    <property type="entry name" value="Bact_exopeptidase_dim_dom"/>
</dbReference>
<dbReference type="PANTHER" id="PTHR11014:SF63">
    <property type="entry name" value="METALLOPEPTIDASE, PUTATIVE (AFU_ORTHOLOGUE AFUA_6G09600)-RELATED"/>
    <property type="match status" value="1"/>
</dbReference>
<dbReference type="InterPro" id="IPR011650">
    <property type="entry name" value="Peptidase_M20_dimer"/>
</dbReference>
<feature type="binding site" evidence="2">
    <location>
        <position position="162"/>
    </location>
    <ligand>
        <name>Mn(2+)</name>
        <dbReference type="ChEBI" id="CHEBI:29035"/>
        <label>2</label>
    </ligand>
</feature>
<dbReference type="InterPro" id="IPR017439">
    <property type="entry name" value="Amidohydrolase"/>
</dbReference>
<keyword evidence="1 5" id="KW-0378">Hydrolase</keyword>
<evidence type="ECO:0000259" key="3">
    <source>
        <dbReference type="Pfam" id="PF07687"/>
    </source>
</evidence>
<dbReference type="FunFam" id="3.30.70.360:FF:000001">
    <property type="entry name" value="N-acetyldiaminopimelate deacetylase"/>
    <property type="match status" value="1"/>
</dbReference>
<reference evidence="5 7" key="2">
    <citation type="submission" date="2017-03" db="EMBL/GenBank/DDBJ databases">
        <title>Complete sequence of Clostridium formicaceticum DSM 92.</title>
        <authorList>
            <person name="Poehlein A."/>
            <person name="Karl M."/>
            <person name="Bengelsdorf F.R."/>
            <person name="Duerre P."/>
            <person name="Daniel R."/>
        </authorList>
    </citation>
    <scope>NUCLEOTIDE SEQUENCE [LARGE SCALE GENOMIC DNA]</scope>
    <source>
        <strain evidence="5 7">DSM 92</strain>
    </source>
</reference>
<evidence type="ECO:0000313" key="6">
    <source>
        <dbReference type="Proteomes" id="UP000177894"/>
    </source>
</evidence>
<gene>
    <name evidence="5" type="primary">yxeP_2</name>
    <name evidence="4" type="ORF">BJL90_04750</name>
    <name evidence="5" type="ORF">CLFO_41920</name>
</gene>
<dbReference type="PANTHER" id="PTHR11014">
    <property type="entry name" value="PEPTIDASE M20 FAMILY MEMBER"/>
    <property type="match status" value="1"/>
</dbReference>
<dbReference type="InterPro" id="IPR002933">
    <property type="entry name" value="Peptidase_M20"/>
</dbReference>
<dbReference type="Proteomes" id="UP000177894">
    <property type="component" value="Chromosome"/>
</dbReference>
<organism evidence="5 7">
    <name type="scientific">Clostridium formicaceticum</name>
    <dbReference type="NCBI Taxonomy" id="1497"/>
    <lineage>
        <taxon>Bacteria</taxon>
        <taxon>Bacillati</taxon>
        <taxon>Bacillota</taxon>
        <taxon>Clostridia</taxon>
        <taxon>Eubacteriales</taxon>
        <taxon>Clostridiaceae</taxon>
        <taxon>Clostridium</taxon>
    </lineage>
</organism>
<evidence type="ECO:0000256" key="2">
    <source>
        <dbReference type="PIRSR" id="PIRSR005962-1"/>
    </source>
</evidence>
<dbReference type="NCBIfam" id="TIGR01891">
    <property type="entry name" value="amidohydrolases"/>
    <property type="match status" value="1"/>
</dbReference>
<dbReference type="AlphaFoldDB" id="A0AAC9RPF4"/>
<feature type="binding site" evidence="2">
    <location>
        <position position="103"/>
    </location>
    <ligand>
        <name>Mn(2+)</name>
        <dbReference type="ChEBI" id="CHEBI:29035"/>
        <label>2</label>
    </ligand>
</feature>
<dbReference type="GO" id="GO:0050118">
    <property type="term" value="F:N-acetyldiaminopimelate deacetylase activity"/>
    <property type="evidence" value="ECO:0007669"/>
    <property type="project" value="UniProtKB-ARBA"/>
</dbReference>
<protein>
    <submittedName>
        <fullName evidence="5">Hydrolase YxeP</fullName>
        <ecNumber evidence="5">3.-.-.-</ecNumber>
    </submittedName>
    <submittedName>
        <fullName evidence="4">Peptidase M20</fullName>
    </submittedName>
</protein>
<evidence type="ECO:0000256" key="1">
    <source>
        <dbReference type="ARBA" id="ARBA00022801"/>
    </source>
</evidence>
<evidence type="ECO:0000313" key="7">
    <source>
        <dbReference type="Proteomes" id="UP000192478"/>
    </source>
</evidence>
<dbReference type="Proteomes" id="UP000192478">
    <property type="component" value="Chromosome"/>
</dbReference>
<feature type="binding site" evidence="2">
    <location>
        <position position="101"/>
    </location>
    <ligand>
        <name>Mn(2+)</name>
        <dbReference type="ChEBI" id="CHEBI:29035"/>
        <label>2</label>
    </ligand>
</feature>
<reference evidence="4 6" key="1">
    <citation type="submission" date="2016-10" db="EMBL/GenBank/DDBJ databases">
        <title>Complete Genome Sequence of Acetogen Clostridium formicoaceticum ATCC 27076.</title>
        <authorList>
            <person name="Bao T."/>
            <person name="Cheng C."/>
            <person name="Zhao J."/>
            <person name="Yang S.-T."/>
            <person name="Wang J."/>
            <person name="Wang M."/>
        </authorList>
    </citation>
    <scope>NUCLEOTIDE SEQUENCE [LARGE SCALE GENOMIC DNA]</scope>
    <source>
        <strain evidence="4 6">ATCC 27076</strain>
    </source>
</reference>
<dbReference type="EMBL" id="CP017603">
    <property type="protein sequence ID" value="AOY75275.1"/>
    <property type="molecule type" value="Genomic_DNA"/>
</dbReference>
<feature type="binding site" evidence="2">
    <location>
        <position position="137"/>
    </location>
    <ligand>
        <name>Mn(2+)</name>
        <dbReference type="ChEBI" id="CHEBI:29035"/>
        <label>2</label>
    </ligand>
</feature>
<name>A0AAC9RPF4_9CLOT</name>
<dbReference type="SUPFAM" id="SSF55031">
    <property type="entry name" value="Bacterial exopeptidase dimerisation domain"/>
    <property type="match status" value="1"/>
</dbReference>
<dbReference type="KEGG" id="cfm:BJL90_04750"/>
<dbReference type="Pfam" id="PF01546">
    <property type="entry name" value="Peptidase_M20"/>
    <property type="match status" value="1"/>
</dbReference>
<dbReference type="Gene3D" id="3.40.630.10">
    <property type="entry name" value="Zn peptidases"/>
    <property type="match status" value="1"/>
</dbReference>